<dbReference type="InterPro" id="IPR045155">
    <property type="entry name" value="Beta-lactam_cat"/>
</dbReference>
<dbReference type="RefSeq" id="WP_148451955.1">
    <property type="nucleotide sequence ID" value="NZ_VSDO01000002.1"/>
</dbReference>
<accession>A0A5D0CUN6</accession>
<dbReference type="PANTHER" id="PTHR35333">
    <property type="entry name" value="BETA-LACTAMASE"/>
    <property type="match status" value="1"/>
</dbReference>
<dbReference type="PROSITE" id="PS51272">
    <property type="entry name" value="SLH"/>
    <property type="match status" value="2"/>
</dbReference>
<dbReference type="OrthoDB" id="9775096at2"/>
<dbReference type="AlphaFoldDB" id="A0A5D0CUN6"/>
<gene>
    <name evidence="3" type="ORF">FRY98_11900</name>
</gene>
<reference evidence="3 4" key="1">
    <citation type="submission" date="2019-08" db="EMBL/GenBank/DDBJ databases">
        <title>Genome sequencing of Paenibacillus faecis DSM 23593(T).</title>
        <authorList>
            <person name="Kook J.-K."/>
            <person name="Park S.-N."/>
            <person name="Lim Y.K."/>
        </authorList>
    </citation>
    <scope>NUCLEOTIDE SEQUENCE [LARGE SCALE GENOMIC DNA]</scope>
    <source>
        <strain evidence="3 4">DSM 23593</strain>
    </source>
</reference>
<dbReference type="Proteomes" id="UP000325218">
    <property type="component" value="Unassembled WGS sequence"/>
</dbReference>
<dbReference type="InterPro" id="IPR000871">
    <property type="entry name" value="Beta-lactam_class-A"/>
</dbReference>
<dbReference type="EMBL" id="VSDO01000002">
    <property type="protein sequence ID" value="TYA13360.1"/>
    <property type="molecule type" value="Genomic_DNA"/>
</dbReference>
<dbReference type="Pfam" id="PF00395">
    <property type="entry name" value="SLH"/>
    <property type="match status" value="2"/>
</dbReference>
<dbReference type="GO" id="GO:0030655">
    <property type="term" value="P:beta-lactam antibiotic catabolic process"/>
    <property type="evidence" value="ECO:0007669"/>
    <property type="project" value="InterPro"/>
</dbReference>
<organism evidence="3 4">
    <name type="scientific">Paenibacillus faecis</name>
    <dbReference type="NCBI Taxonomy" id="862114"/>
    <lineage>
        <taxon>Bacteria</taxon>
        <taxon>Bacillati</taxon>
        <taxon>Bacillota</taxon>
        <taxon>Bacilli</taxon>
        <taxon>Bacillales</taxon>
        <taxon>Paenibacillaceae</taxon>
        <taxon>Paenibacillus</taxon>
    </lineage>
</organism>
<dbReference type="GO" id="GO:0008800">
    <property type="term" value="F:beta-lactamase activity"/>
    <property type="evidence" value="ECO:0007669"/>
    <property type="project" value="InterPro"/>
</dbReference>
<dbReference type="InterPro" id="IPR001119">
    <property type="entry name" value="SLH_dom"/>
</dbReference>
<dbReference type="GO" id="GO:0046677">
    <property type="term" value="P:response to antibiotic"/>
    <property type="evidence" value="ECO:0007669"/>
    <property type="project" value="InterPro"/>
</dbReference>
<feature type="chain" id="PRO_5038665815" description="SLH domain-containing protein" evidence="1">
    <location>
        <begin position="34"/>
        <end position="468"/>
    </location>
</feature>
<comment type="caution">
    <text evidence="3">The sequence shown here is derived from an EMBL/GenBank/DDBJ whole genome shotgun (WGS) entry which is preliminary data.</text>
</comment>
<feature type="domain" description="SLH" evidence="2">
    <location>
        <begin position="317"/>
        <end position="380"/>
    </location>
</feature>
<dbReference type="InterPro" id="IPR012338">
    <property type="entry name" value="Beta-lactam/transpept-like"/>
</dbReference>
<evidence type="ECO:0000313" key="3">
    <source>
        <dbReference type="EMBL" id="TYA13360.1"/>
    </source>
</evidence>
<feature type="signal peptide" evidence="1">
    <location>
        <begin position="1"/>
        <end position="33"/>
    </location>
</feature>
<dbReference type="Gene3D" id="3.40.710.10">
    <property type="entry name" value="DD-peptidase/beta-lactamase superfamily"/>
    <property type="match status" value="1"/>
</dbReference>
<dbReference type="PANTHER" id="PTHR35333:SF3">
    <property type="entry name" value="BETA-LACTAMASE-TYPE TRANSPEPTIDASE FOLD CONTAINING PROTEIN"/>
    <property type="match status" value="1"/>
</dbReference>
<protein>
    <recommendedName>
        <fullName evidence="2">SLH domain-containing protein</fullName>
    </recommendedName>
</protein>
<dbReference type="Pfam" id="PF13354">
    <property type="entry name" value="Beta-lactamase2"/>
    <property type="match status" value="1"/>
</dbReference>
<name>A0A5D0CUN6_9BACL</name>
<feature type="domain" description="SLH" evidence="2">
    <location>
        <begin position="414"/>
        <end position="468"/>
    </location>
</feature>
<sequence>MNKTLQRRKKLLITATLTLSMLLTIITPGAVPAASAAADISDLKRSVQALIDEAATKGIRVSVGLKDLSGYFGNEETLLGSKEAYKPASTIKLALVAALMQQVDRGALTLEDTVTVEPDDVVGGTGSLQKEKFPQEVSLERLARLMITQSDNTATNVLIDVVGLKRVQELMDQLNLEVMHLGRKMFAAAPTPEQDNFINAADLITLLDRIYKHSFLTEKSKDTIIGWMLAQEVDTKFGAALQGAKIAHKTGENANVTHDTGYFLVPGREMAVAVLTEVTTTEDFDEAQAIGNPVVQEIAKAIYGFLQQSAAGQPQMAVTRFLDVPDHHWAKAEIEKAISYGLLSGSSDTEFSPAEPITRADFVSALARAQGLPEEGGDTNAAAAAQPITRAQMFTLFMQAYANSRSNGLPAASALNASDADQVPAWAKDSFAQAQRLGFLKGYVDGSLRPGMPATRAEAAKLVSLLLP</sequence>
<keyword evidence="4" id="KW-1185">Reference proteome</keyword>
<dbReference type="SUPFAM" id="SSF56601">
    <property type="entry name" value="beta-lactamase/transpeptidase-like"/>
    <property type="match status" value="1"/>
</dbReference>
<keyword evidence="1" id="KW-0732">Signal</keyword>
<evidence type="ECO:0000259" key="2">
    <source>
        <dbReference type="PROSITE" id="PS51272"/>
    </source>
</evidence>
<proteinExistence type="predicted"/>
<evidence type="ECO:0000313" key="4">
    <source>
        <dbReference type="Proteomes" id="UP000325218"/>
    </source>
</evidence>
<evidence type="ECO:0000256" key="1">
    <source>
        <dbReference type="SAM" id="SignalP"/>
    </source>
</evidence>